<dbReference type="EMBL" id="CP136864">
    <property type="protein sequence ID" value="WOJ93667.1"/>
    <property type="molecule type" value="Genomic_DNA"/>
</dbReference>
<dbReference type="SUPFAM" id="SSF53067">
    <property type="entry name" value="Actin-like ATPase domain"/>
    <property type="match status" value="1"/>
</dbReference>
<sequence length="319" mass="33312">MGSEPLLLGVDLGGTKIEAALVSSNGEFVHRKRCATPVADYPLLLSKISALCDSLENSAGLGAPLPLGICTPGSPSPANGLMRNCNSTVLNGQLLQQDLENVSGRAVRIANDADCLVLSEAIDGAGHGARSVFGVIIGTGVGGGLFINNALLQGPNAVSGEWGHNAMPLERISDLAPELVRPRPCYCGRQNCIETWLSGPGLALTHEQLHKQSINVAMLSSEAIDGPHSQTISTYIQMLAAALAGVVNVVDPEVIVLGGGLSNIELIYKSTPDLIRSQVLSDVCRTKIYAAQHGDSSGIRGAARLWQHGETPSYIEVPA</sequence>
<gene>
    <name evidence="2" type="ORF">R0135_00520</name>
</gene>
<dbReference type="Pfam" id="PF00480">
    <property type="entry name" value="ROK"/>
    <property type="match status" value="1"/>
</dbReference>
<dbReference type="InterPro" id="IPR000600">
    <property type="entry name" value="ROK"/>
</dbReference>
<evidence type="ECO:0000313" key="2">
    <source>
        <dbReference type="EMBL" id="WOJ93667.1"/>
    </source>
</evidence>
<dbReference type="PROSITE" id="PS01125">
    <property type="entry name" value="ROK"/>
    <property type="match status" value="1"/>
</dbReference>
<dbReference type="PANTHER" id="PTHR18964">
    <property type="entry name" value="ROK (REPRESSOR, ORF, KINASE) FAMILY"/>
    <property type="match status" value="1"/>
</dbReference>
<keyword evidence="3" id="KW-1185">Reference proteome</keyword>
<accession>A0ABZ0I2E3</accession>
<protein>
    <submittedName>
        <fullName evidence="2">ROK family protein</fullName>
    </submittedName>
</protein>
<dbReference type="InterPro" id="IPR043129">
    <property type="entry name" value="ATPase_NBD"/>
</dbReference>
<dbReference type="PANTHER" id="PTHR18964:SF174">
    <property type="entry name" value="D-ALLOSE KINASE-RELATED"/>
    <property type="match status" value="1"/>
</dbReference>
<reference evidence="2 3" key="1">
    <citation type="submission" date="2023-10" db="EMBL/GenBank/DDBJ databases">
        <title>Two novel species belonging to the OM43/NOR5 clade.</title>
        <authorList>
            <person name="Park M."/>
        </authorList>
    </citation>
    <scope>NUCLEOTIDE SEQUENCE [LARGE SCALE GENOMIC DNA]</scope>
    <source>
        <strain evidence="2 3">IMCC43200</strain>
    </source>
</reference>
<organism evidence="2 3">
    <name type="scientific">Congregibacter variabilis</name>
    <dbReference type="NCBI Taxonomy" id="3081200"/>
    <lineage>
        <taxon>Bacteria</taxon>
        <taxon>Pseudomonadati</taxon>
        <taxon>Pseudomonadota</taxon>
        <taxon>Gammaproteobacteria</taxon>
        <taxon>Cellvibrionales</taxon>
        <taxon>Halieaceae</taxon>
        <taxon>Congregibacter</taxon>
    </lineage>
</organism>
<dbReference type="Proteomes" id="UP001626537">
    <property type="component" value="Chromosome"/>
</dbReference>
<dbReference type="RefSeq" id="WP_407348311.1">
    <property type="nucleotide sequence ID" value="NZ_CP136864.1"/>
</dbReference>
<evidence type="ECO:0000256" key="1">
    <source>
        <dbReference type="ARBA" id="ARBA00023277"/>
    </source>
</evidence>
<dbReference type="InterPro" id="IPR049874">
    <property type="entry name" value="ROK_cs"/>
</dbReference>
<proteinExistence type="predicted"/>
<dbReference type="Gene3D" id="3.30.420.40">
    <property type="match status" value="2"/>
</dbReference>
<keyword evidence="1" id="KW-0119">Carbohydrate metabolism</keyword>
<name>A0ABZ0I2E3_9GAMM</name>
<evidence type="ECO:0000313" key="3">
    <source>
        <dbReference type="Proteomes" id="UP001626537"/>
    </source>
</evidence>